<feature type="transmembrane region" description="Helical" evidence="1">
    <location>
        <begin position="350"/>
        <end position="371"/>
    </location>
</feature>
<keyword evidence="1" id="KW-0472">Membrane</keyword>
<feature type="transmembrane region" description="Helical" evidence="1">
    <location>
        <begin position="154"/>
        <end position="172"/>
    </location>
</feature>
<feature type="transmembrane region" description="Helical" evidence="1">
    <location>
        <begin position="513"/>
        <end position="535"/>
    </location>
</feature>
<feature type="transmembrane region" description="Helical" evidence="1">
    <location>
        <begin position="483"/>
        <end position="501"/>
    </location>
</feature>
<evidence type="ECO:0000256" key="1">
    <source>
        <dbReference type="SAM" id="Phobius"/>
    </source>
</evidence>
<dbReference type="InterPro" id="IPR018701">
    <property type="entry name" value="DUF2206_membrane"/>
</dbReference>
<dbReference type="EMBL" id="LFWU01000016">
    <property type="protein sequence ID" value="KON33976.1"/>
    <property type="molecule type" value="Genomic_DNA"/>
</dbReference>
<dbReference type="Proteomes" id="UP000037237">
    <property type="component" value="Unassembled WGS sequence"/>
</dbReference>
<evidence type="ECO:0000313" key="2">
    <source>
        <dbReference type="EMBL" id="KON33976.1"/>
    </source>
</evidence>
<keyword evidence="1" id="KW-1133">Transmembrane helix</keyword>
<organism evidence="2 3">
    <name type="scientific">miscellaneous Crenarchaeota group-1 archaeon SG8-32-1</name>
    <dbReference type="NCBI Taxonomy" id="1685124"/>
    <lineage>
        <taxon>Archaea</taxon>
        <taxon>Candidatus Bathyarchaeota</taxon>
        <taxon>MCG-1</taxon>
    </lineage>
</organism>
<feature type="transmembrane region" description="Helical" evidence="1">
    <location>
        <begin position="261"/>
        <end position="278"/>
    </location>
</feature>
<sequence length="726" mass="83539">MIKNRIAIILFFTLLMNIVVGLDIPVLRQVITFFYFLFIPGFLVLTIFKLNELSSIDRFLLSIGLSIMLLMFEGFLINSLYPVFGILTPLSTLPLTLTLSTITLILAITSYYVNNEYSKSITIPDIKHLPKIIFLIFIPVLSAFGTWYNNRLILLLLITIIALLIFVSIFFKNFMPTELYPLLIIVIGISLLFHMSLISEYLTGWDLFPEYYVFKITKLNLFWNPHIEFNNLQLASYNTMLSITVLPTMLASLLNIAEEMIFKIVYVLIFSIVPVILYRTWKHLIGSPAAFLSAFYFMFSSHFFATTEMRQPIAELFVALMIFLIVNKKINIRKRHILLVTFGAALVVSHYSRLYLMLFTIVFAWVLLILINKTKIKFRTVTVSLVLLIFTMAFAWYTYVSISPTNLLSQFISDTLNSLSTEFLQFGNRGADLVSFTNPFSASSILHLFDNIFSKIVYFFIFIGFIGLFWFRNKFAEMKFDWEHALMVMSNFFILVIVILVPSVGPSFVEGRFFHATLFFLAPLCVVGGITFFRWIEKFYAVISNKDKLKLNNKAISIVCVVLVIIFLFKVGFIYEISGDSVPSSVSLSKNRMKTSSDIGLKTTFYDFYIPRQDVFGATWLSSNIENNSVVYGDYISKLKVLIGYGMIHLNLVRSLDNTTILETDGYIYLRYQNVVDGILRYFRYETVTPYSLNITEISPLLSNVNKIYSNGFSEIYKSYADLTLN</sequence>
<reference evidence="2 3" key="1">
    <citation type="submission" date="2015-06" db="EMBL/GenBank/DDBJ databases">
        <title>New insights into the roles of widespread benthic archaea in carbon and nitrogen cycling.</title>
        <authorList>
            <person name="Lazar C.S."/>
            <person name="Baker B.J."/>
            <person name="Seitz K.W."/>
            <person name="Hyde A.S."/>
            <person name="Dick G.J."/>
            <person name="Hinrichs K.-U."/>
            <person name="Teske A.P."/>
        </authorList>
    </citation>
    <scope>NUCLEOTIDE SEQUENCE [LARGE SCALE GENOMIC DNA]</scope>
    <source>
        <strain evidence="2">SG8-32-1</strain>
    </source>
</reference>
<feature type="transmembrane region" description="Helical" evidence="1">
    <location>
        <begin position="555"/>
        <end position="575"/>
    </location>
</feature>
<protein>
    <recommendedName>
        <fullName evidence="4">DUF2206 domain-containing protein</fullName>
    </recommendedName>
</protein>
<evidence type="ECO:0008006" key="4">
    <source>
        <dbReference type="Google" id="ProtNLM"/>
    </source>
</evidence>
<evidence type="ECO:0000313" key="3">
    <source>
        <dbReference type="Proteomes" id="UP000037237"/>
    </source>
</evidence>
<feature type="transmembrane region" description="Helical" evidence="1">
    <location>
        <begin position="234"/>
        <end position="254"/>
    </location>
</feature>
<feature type="transmembrane region" description="Helical" evidence="1">
    <location>
        <begin position="378"/>
        <end position="399"/>
    </location>
</feature>
<feature type="transmembrane region" description="Helical" evidence="1">
    <location>
        <begin position="312"/>
        <end position="330"/>
    </location>
</feature>
<gene>
    <name evidence="2" type="ORF">AC477_00915</name>
</gene>
<dbReference type="AlphaFoldDB" id="A0A0M0C0U1"/>
<name>A0A0M0C0U1_9ARCH</name>
<feature type="transmembrane region" description="Helical" evidence="1">
    <location>
        <begin position="132"/>
        <end position="148"/>
    </location>
</feature>
<feature type="transmembrane region" description="Helical" evidence="1">
    <location>
        <begin position="179"/>
        <end position="198"/>
    </location>
</feature>
<dbReference type="Pfam" id="PF09971">
    <property type="entry name" value="DUF2206"/>
    <property type="match status" value="1"/>
</dbReference>
<feature type="transmembrane region" description="Helical" evidence="1">
    <location>
        <begin position="93"/>
        <end position="112"/>
    </location>
</feature>
<feature type="transmembrane region" description="Helical" evidence="1">
    <location>
        <begin position="60"/>
        <end position="81"/>
    </location>
</feature>
<feature type="transmembrane region" description="Helical" evidence="1">
    <location>
        <begin position="284"/>
        <end position="305"/>
    </location>
</feature>
<comment type="caution">
    <text evidence="2">The sequence shown here is derived from an EMBL/GenBank/DDBJ whole genome shotgun (WGS) entry which is preliminary data.</text>
</comment>
<keyword evidence="1" id="KW-0812">Transmembrane</keyword>
<accession>A0A0M0C0U1</accession>
<feature type="transmembrane region" description="Helical" evidence="1">
    <location>
        <begin position="31"/>
        <end position="48"/>
    </location>
</feature>
<feature type="transmembrane region" description="Helical" evidence="1">
    <location>
        <begin position="452"/>
        <end position="471"/>
    </location>
</feature>
<proteinExistence type="predicted"/>